<dbReference type="RefSeq" id="WP_109228811.1">
    <property type="nucleotide sequence ID" value="NZ_PYHR01000002.1"/>
</dbReference>
<evidence type="ECO:0000313" key="3">
    <source>
        <dbReference type="EMBL" id="PWD50429.1"/>
    </source>
</evidence>
<keyword evidence="3" id="KW-0489">Methyltransferase</keyword>
<evidence type="ECO:0000259" key="2">
    <source>
        <dbReference type="Pfam" id="PF18096"/>
    </source>
</evidence>
<dbReference type="OrthoDB" id="9810570at2"/>
<comment type="caution">
    <text evidence="3">The sequence shown here is derived from an EMBL/GenBank/DDBJ whole genome shotgun (WGS) entry which is preliminary data.</text>
</comment>
<dbReference type="SUPFAM" id="SSF53335">
    <property type="entry name" value="S-adenosyl-L-methionine-dependent methyltransferases"/>
    <property type="match status" value="1"/>
</dbReference>
<dbReference type="Pfam" id="PF18096">
    <property type="entry name" value="Thump_like"/>
    <property type="match status" value="1"/>
</dbReference>
<dbReference type="InterPro" id="IPR041497">
    <property type="entry name" value="Thump-like"/>
</dbReference>
<name>A0A2U1ZTX1_9MICO</name>
<sequence>MEPASIEPLVDPAGWALLAQLPPYDPAQALALGTALRDTGLDADLVAAALTQSRLRARAVAKFGDLAQDMLFTPEGLEQATRLTVAARHAHRFRTAGATHVADLGCGIGADSMALAGLGMRVLAVERDPATAMVASINLRQLPEARVVTGDAFDADLTGIDGVWADPARRTTSGRRLHELADYSPAVDRLLELRTRIPRVGLKLGPGLAHRDIPSDAHAQWLSVGGDVVEANLWFGDLAPEGAGRSALVIDGAGTGTTLAEAGNPADAVEQADAGPLGSYLYEPDGAVIRAGLVARVARDLGGHLIDPTIAYVTTPTLAATPFATAFRVLDHMPFSLKRLKTYLRERGVGVLEIKKRGSALDPARLRTQLALRGDASATIVLTRIAGAPRVLVVERPAPTGPTTPDPPSPAVPSEES</sequence>
<evidence type="ECO:0000313" key="4">
    <source>
        <dbReference type="Proteomes" id="UP000245166"/>
    </source>
</evidence>
<gene>
    <name evidence="3" type="ORF">C8046_06990</name>
</gene>
<proteinExistence type="predicted"/>
<dbReference type="CDD" id="cd02440">
    <property type="entry name" value="AdoMet_MTases"/>
    <property type="match status" value="1"/>
</dbReference>
<dbReference type="GO" id="GO:0032259">
    <property type="term" value="P:methylation"/>
    <property type="evidence" value="ECO:0007669"/>
    <property type="project" value="UniProtKB-KW"/>
</dbReference>
<dbReference type="InterPro" id="IPR029063">
    <property type="entry name" value="SAM-dependent_MTases_sf"/>
</dbReference>
<accession>A0A2U1ZTX1</accession>
<dbReference type="Gene3D" id="3.40.50.150">
    <property type="entry name" value="Vaccinia Virus protein VP39"/>
    <property type="match status" value="1"/>
</dbReference>
<dbReference type="EMBL" id="PYHR01000002">
    <property type="protein sequence ID" value="PWD50429.1"/>
    <property type="molecule type" value="Genomic_DNA"/>
</dbReference>
<protein>
    <submittedName>
        <fullName evidence="3">SAM-dependent methyltransferase</fullName>
    </submittedName>
</protein>
<reference evidence="3 4" key="1">
    <citation type="submission" date="2018-03" db="EMBL/GenBank/DDBJ databases">
        <title>Genome assembly of novel Miniimonas species PCH200.</title>
        <authorList>
            <person name="Thakur V."/>
            <person name="Kumar V."/>
            <person name="Singh D."/>
        </authorList>
    </citation>
    <scope>NUCLEOTIDE SEQUENCE [LARGE SCALE GENOMIC DNA]</scope>
    <source>
        <strain evidence="3 4">PCH200</strain>
    </source>
</reference>
<evidence type="ECO:0000256" key="1">
    <source>
        <dbReference type="SAM" id="MobiDB-lite"/>
    </source>
</evidence>
<feature type="domain" description="THUMP-like" evidence="2">
    <location>
        <begin position="324"/>
        <end position="396"/>
    </location>
</feature>
<feature type="region of interest" description="Disordered" evidence="1">
    <location>
        <begin position="395"/>
        <end position="417"/>
    </location>
</feature>
<organism evidence="3 4">
    <name type="scientific">Serinibacter arcticus</name>
    <dbReference type="NCBI Taxonomy" id="1655435"/>
    <lineage>
        <taxon>Bacteria</taxon>
        <taxon>Bacillati</taxon>
        <taxon>Actinomycetota</taxon>
        <taxon>Actinomycetes</taxon>
        <taxon>Micrococcales</taxon>
        <taxon>Beutenbergiaceae</taxon>
        <taxon>Serinibacter</taxon>
    </lineage>
</organism>
<dbReference type="GO" id="GO:0008168">
    <property type="term" value="F:methyltransferase activity"/>
    <property type="evidence" value="ECO:0007669"/>
    <property type="project" value="UniProtKB-KW"/>
</dbReference>
<dbReference type="AlphaFoldDB" id="A0A2U1ZTX1"/>
<dbReference type="Proteomes" id="UP000245166">
    <property type="component" value="Unassembled WGS sequence"/>
</dbReference>
<feature type="compositionally biased region" description="Pro residues" evidence="1">
    <location>
        <begin position="399"/>
        <end position="411"/>
    </location>
</feature>
<keyword evidence="3" id="KW-0808">Transferase</keyword>
<keyword evidence="4" id="KW-1185">Reference proteome</keyword>